<dbReference type="PANTHER" id="PTHR11941">
    <property type="entry name" value="ENOYL-COA HYDRATASE-RELATED"/>
    <property type="match status" value="1"/>
</dbReference>
<dbReference type="SUPFAM" id="SSF52096">
    <property type="entry name" value="ClpP/crotonase"/>
    <property type="match status" value="1"/>
</dbReference>
<dbReference type="Proteomes" id="UP001175261">
    <property type="component" value="Unassembled WGS sequence"/>
</dbReference>
<dbReference type="CDD" id="cd06558">
    <property type="entry name" value="crotonase-like"/>
    <property type="match status" value="1"/>
</dbReference>
<evidence type="ECO:0000256" key="6">
    <source>
        <dbReference type="ARBA" id="ARBA00023239"/>
    </source>
</evidence>
<reference evidence="8" key="1">
    <citation type="submission" date="2022-10" db="EMBL/GenBank/DDBJ databases">
        <title>Determination and structural analysis of whole genome sequence of Sarocladium strictum F4-1.</title>
        <authorList>
            <person name="Hu L."/>
            <person name="Jiang Y."/>
        </authorList>
    </citation>
    <scope>NUCLEOTIDE SEQUENCE</scope>
    <source>
        <strain evidence="8">F4-1</strain>
    </source>
</reference>
<dbReference type="GO" id="GO:0016853">
    <property type="term" value="F:isomerase activity"/>
    <property type="evidence" value="ECO:0007669"/>
    <property type="project" value="UniProtKB-KW"/>
</dbReference>
<comment type="caution">
    <text evidence="8">The sequence shown here is derived from an EMBL/GenBank/DDBJ whole genome shotgun (WGS) entry which is preliminary data.</text>
</comment>
<keyword evidence="4" id="KW-0576">Peroxisome</keyword>
<dbReference type="Pfam" id="PF00378">
    <property type="entry name" value="ECH_1"/>
    <property type="match status" value="1"/>
</dbReference>
<keyword evidence="5" id="KW-0413">Isomerase</keyword>
<dbReference type="GO" id="GO:0006635">
    <property type="term" value="P:fatty acid beta-oxidation"/>
    <property type="evidence" value="ECO:0007669"/>
    <property type="project" value="TreeGrafter"/>
</dbReference>
<evidence type="ECO:0000313" key="9">
    <source>
        <dbReference type="Proteomes" id="UP001175261"/>
    </source>
</evidence>
<evidence type="ECO:0000256" key="4">
    <source>
        <dbReference type="ARBA" id="ARBA00023140"/>
    </source>
</evidence>
<organism evidence="8 9">
    <name type="scientific">Sarocladium strictum</name>
    <name type="common">Black bundle disease fungus</name>
    <name type="synonym">Acremonium strictum</name>
    <dbReference type="NCBI Taxonomy" id="5046"/>
    <lineage>
        <taxon>Eukaryota</taxon>
        <taxon>Fungi</taxon>
        <taxon>Dikarya</taxon>
        <taxon>Ascomycota</taxon>
        <taxon>Pezizomycotina</taxon>
        <taxon>Sordariomycetes</taxon>
        <taxon>Hypocreomycetidae</taxon>
        <taxon>Hypocreales</taxon>
        <taxon>Sarocladiaceae</taxon>
        <taxon>Sarocladium</taxon>
    </lineage>
</organism>
<dbReference type="AlphaFoldDB" id="A0AA39GFE5"/>
<dbReference type="EMBL" id="JAPDFR010000005">
    <property type="protein sequence ID" value="KAK0386006.1"/>
    <property type="molecule type" value="Genomic_DNA"/>
</dbReference>
<evidence type="ECO:0000256" key="2">
    <source>
        <dbReference type="ARBA" id="ARBA00004924"/>
    </source>
</evidence>
<dbReference type="PANTHER" id="PTHR11941:SF158">
    <property type="entry name" value="ENOYL-COA HYDRATASE (AFU_ORTHOLOGUE AFUA_2G10650)"/>
    <property type="match status" value="1"/>
</dbReference>
<dbReference type="PROSITE" id="PS00166">
    <property type="entry name" value="ENOYL_COA_HYDRATASE"/>
    <property type="match status" value="1"/>
</dbReference>
<dbReference type="InterPro" id="IPR001753">
    <property type="entry name" value="Enoyl-CoA_hydra/iso"/>
</dbReference>
<dbReference type="GO" id="GO:0005777">
    <property type="term" value="C:peroxisome"/>
    <property type="evidence" value="ECO:0007669"/>
    <property type="project" value="UniProtKB-SubCell"/>
</dbReference>
<evidence type="ECO:0000256" key="3">
    <source>
        <dbReference type="ARBA" id="ARBA00005254"/>
    </source>
</evidence>
<keyword evidence="6" id="KW-0456">Lyase</keyword>
<accession>A0AA39GFE5</accession>
<dbReference type="FunFam" id="3.90.226.10:FF:000074">
    <property type="entry name" value="Enoyl-CoA hydratase (AFU_orthologue AFUA_2G10650)"/>
    <property type="match status" value="1"/>
</dbReference>
<evidence type="ECO:0000256" key="7">
    <source>
        <dbReference type="RuleBase" id="RU003707"/>
    </source>
</evidence>
<dbReference type="GO" id="GO:0016829">
    <property type="term" value="F:lyase activity"/>
    <property type="evidence" value="ECO:0007669"/>
    <property type="project" value="UniProtKB-KW"/>
</dbReference>
<evidence type="ECO:0000313" key="8">
    <source>
        <dbReference type="EMBL" id="KAK0386006.1"/>
    </source>
</evidence>
<sequence length="309" mass="33852">MPRHYHTHVGSRFFTLSHNTFQQSVTMSQSFTSTPPPVPDVIISSPAPHVLLVTINRPKQLNALRREMHWHLDALWAWFDAEPGLRCAVLTGKGRAFCTGADLKEWHEANNKGPVGKETAQDIEKWTDNGFGGMSNRRGKKPIIAAVNGLCLGGGFEIAINADMIIASDKAKFGLPEVTRGVVAIAGALPRLTRVIGRQRATEMAILGRMYTAEDLRSWGVVNKVVQGGEDDVVHEAVKWASEVAGNSPDAVIVTREGLLGGWDGEDPKTSTGKVDRGMYRVMDGGENMKEGVLSFVERRKAVWKNSKL</sequence>
<comment type="similarity">
    <text evidence="3 7">Belongs to the enoyl-CoA hydratase/isomerase family.</text>
</comment>
<dbReference type="Gene3D" id="3.90.226.10">
    <property type="entry name" value="2-enoyl-CoA Hydratase, Chain A, domain 1"/>
    <property type="match status" value="1"/>
</dbReference>
<dbReference type="InterPro" id="IPR018376">
    <property type="entry name" value="Enoyl-CoA_hyd/isom_CS"/>
</dbReference>
<evidence type="ECO:0000256" key="5">
    <source>
        <dbReference type="ARBA" id="ARBA00023235"/>
    </source>
</evidence>
<comment type="pathway">
    <text evidence="2">Siderophore biosynthesis.</text>
</comment>
<proteinExistence type="inferred from homology"/>
<protein>
    <submittedName>
        <fullName evidence="8">Uncharacterized protein</fullName>
    </submittedName>
</protein>
<gene>
    <name evidence="8" type="ORF">NLU13_5843</name>
</gene>
<comment type="subcellular location">
    <subcellularLocation>
        <location evidence="1">Peroxisome</location>
    </subcellularLocation>
</comment>
<evidence type="ECO:0000256" key="1">
    <source>
        <dbReference type="ARBA" id="ARBA00004275"/>
    </source>
</evidence>
<name>A0AA39GFE5_SARSR</name>
<dbReference type="InterPro" id="IPR029045">
    <property type="entry name" value="ClpP/crotonase-like_dom_sf"/>
</dbReference>
<keyword evidence="9" id="KW-1185">Reference proteome</keyword>
<dbReference type="GO" id="GO:0005739">
    <property type="term" value="C:mitochondrion"/>
    <property type="evidence" value="ECO:0007669"/>
    <property type="project" value="TreeGrafter"/>
</dbReference>